<evidence type="ECO:0000256" key="3">
    <source>
        <dbReference type="ARBA" id="ARBA00009677"/>
    </source>
</evidence>
<keyword evidence="6 7" id="KW-0975">Bacterial flagellum</keyword>
<dbReference type="PANTHER" id="PTHR30033:SF1">
    <property type="entry name" value="FLAGELLAR HOOK-ASSOCIATED PROTEIN 1"/>
    <property type="match status" value="1"/>
</dbReference>
<sequence length="481" mass="51761">MSGLFGTLNNTSRSLGVQQSALQTTGHNIANANTEGYSRQRVSLVASNPYTLTGIGQLGTGVRISTIDRIVDPYVNKQLQGENSSLQLYKQKADVLGQLESIFNEPSDTGLNNSINEFYSSWTYLGSNPETLTSKTMVAQTGKTFTDTIHHMSNQMDNMRDGTVKDVEKNVLDFNTKLEQLNALNKQIFNVAIKGQAPNDLLDQQDRLVSELSGIAGVETSYDQYNRVSISMSGNDVLNGSTLNTLGTTDDGTGNLVINGPNGKTTAIEIKSGNIKGSQDALKVIDERVEELDNLAFTFATAVNTIHSDNGKGEPFFTIGTDSKGAAKDINVDAAIMDDVTTINAGKDIENVVGGDGTRAQAIASLQDTLLDFSDSGKTNTDNYDPTTMKIKNQPGGTSISGAYNDMVTKTGIIKQQADNMEASQESLVSLLHARKESISGVSINEEVTDTIKYKSAFQANSRMITVISEMLDTLINRTGV</sequence>
<dbReference type="InterPro" id="IPR002371">
    <property type="entry name" value="FlgK"/>
</dbReference>
<keyword evidence="5 7" id="KW-0964">Secreted</keyword>
<reference evidence="12" key="1">
    <citation type="journal article" date="2019" name="Int. J. Syst. Evol. Microbiol.">
        <title>The Global Catalogue of Microorganisms (GCM) 10K type strain sequencing project: providing services to taxonomists for standard genome sequencing and annotation.</title>
        <authorList>
            <consortium name="The Broad Institute Genomics Platform"/>
            <consortium name="The Broad Institute Genome Sequencing Center for Infectious Disease"/>
            <person name="Wu L."/>
            <person name="Ma J."/>
        </authorList>
    </citation>
    <scope>NUCLEOTIDE SEQUENCE [LARGE SCALE GENOMIC DNA]</scope>
    <source>
        <strain evidence="12">KCTC 42143</strain>
    </source>
</reference>
<comment type="subcellular location">
    <subcellularLocation>
        <location evidence="1 7">Bacterial flagellum</location>
    </subcellularLocation>
    <subcellularLocation>
        <location evidence="2 7">Secreted</location>
    </subcellularLocation>
</comment>
<dbReference type="Pfam" id="PF22638">
    <property type="entry name" value="FlgK_D1"/>
    <property type="match status" value="1"/>
</dbReference>
<evidence type="ECO:0000259" key="9">
    <source>
        <dbReference type="Pfam" id="PF06429"/>
    </source>
</evidence>
<evidence type="ECO:0000313" key="12">
    <source>
        <dbReference type="Proteomes" id="UP001597285"/>
    </source>
</evidence>
<evidence type="ECO:0000256" key="2">
    <source>
        <dbReference type="ARBA" id="ARBA00004613"/>
    </source>
</evidence>
<dbReference type="SUPFAM" id="SSF64518">
    <property type="entry name" value="Phase 1 flagellin"/>
    <property type="match status" value="1"/>
</dbReference>
<comment type="similarity">
    <text evidence="3 7">Belongs to the flagella basal body rod proteins family.</text>
</comment>
<dbReference type="RefSeq" id="WP_058919312.1">
    <property type="nucleotide sequence ID" value="NZ_JBHSQC010000015.1"/>
</dbReference>
<feature type="domain" description="Flagellar hook-associated protein FlgK helical" evidence="10">
    <location>
        <begin position="96"/>
        <end position="309"/>
    </location>
</feature>
<evidence type="ECO:0000256" key="6">
    <source>
        <dbReference type="ARBA" id="ARBA00023143"/>
    </source>
</evidence>
<comment type="caution">
    <text evidence="11">The sequence shown here is derived from an EMBL/GenBank/DDBJ whole genome shotgun (WGS) entry which is preliminary data.</text>
</comment>
<dbReference type="Proteomes" id="UP001597285">
    <property type="component" value="Unassembled WGS sequence"/>
</dbReference>
<dbReference type="InterPro" id="IPR010930">
    <property type="entry name" value="Flg_bb/hook_C_dom"/>
</dbReference>
<name>A0ABW4NKP4_9LACT</name>
<dbReference type="NCBIfam" id="TIGR02492">
    <property type="entry name" value="flgK_ends"/>
    <property type="match status" value="1"/>
</dbReference>
<evidence type="ECO:0000259" key="8">
    <source>
        <dbReference type="Pfam" id="PF00460"/>
    </source>
</evidence>
<feature type="domain" description="Flagellar basal body rod protein N-terminal" evidence="8">
    <location>
        <begin position="18"/>
        <end position="37"/>
    </location>
</feature>
<dbReference type="PANTHER" id="PTHR30033">
    <property type="entry name" value="FLAGELLAR HOOK-ASSOCIATED PROTEIN 1"/>
    <property type="match status" value="1"/>
</dbReference>
<proteinExistence type="inferred from homology"/>
<keyword evidence="12" id="KW-1185">Reference proteome</keyword>
<gene>
    <name evidence="7 11" type="primary">flgK</name>
    <name evidence="11" type="ORF">ACFSBK_03450</name>
</gene>
<keyword evidence="11" id="KW-0282">Flagellum</keyword>
<evidence type="ECO:0000259" key="10">
    <source>
        <dbReference type="Pfam" id="PF22638"/>
    </source>
</evidence>
<evidence type="ECO:0000256" key="5">
    <source>
        <dbReference type="ARBA" id="ARBA00022525"/>
    </source>
</evidence>
<organism evidence="11 12">
    <name type="scientific">Carnobacterium antarcticum</name>
    <dbReference type="NCBI Taxonomy" id="2126436"/>
    <lineage>
        <taxon>Bacteria</taxon>
        <taxon>Bacillati</taxon>
        <taxon>Bacillota</taxon>
        <taxon>Bacilli</taxon>
        <taxon>Lactobacillales</taxon>
        <taxon>Carnobacteriaceae</taxon>
        <taxon>Carnobacterium</taxon>
    </lineage>
</organism>
<evidence type="ECO:0000313" key="11">
    <source>
        <dbReference type="EMBL" id="MFD1798917.1"/>
    </source>
</evidence>
<dbReference type="InterPro" id="IPR053927">
    <property type="entry name" value="FlgK_helical"/>
</dbReference>
<evidence type="ECO:0000256" key="4">
    <source>
        <dbReference type="ARBA" id="ARBA00016244"/>
    </source>
</evidence>
<feature type="domain" description="Flagellar basal-body/hook protein C-terminal" evidence="9">
    <location>
        <begin position="439"/>
        <end position="477"/>
    </location>
</feature>
<dbReference type="Pfam" id="PF06429">
    <property type="entry name" value="Flg_bbr_C"/>
    <property type="match status" value="1"/>
</dbReference>
<evidence type="ECO:0000256" key="1">
    <source>
        <dbReference type="ARBA" id="ARBA00004365"/>
    </source>
</evidence>
<keyword evidence="11" id="KW-0966">Cell projection</keyword>
<protein>
    <recommendedName>
        <fullName evidence="4 7">Flagellar hook-associated protein 1</fullName>
        <shortName evidence="7">HAP1</shortName>
    </recommendedName>
</protein>
<dbReference type="PRINTS" id="PR01005">
    <property type="entry name" value="FLGHOOKAP1"/>
</dbReference>
<evidence type="ECO:0000256" key="7">
    <source>
        <dbReference type="RuleBase" id="RU362065"/>
    </source>
</evidence>
<keyword evidence="11" id="KW-0969">Cilium</keyword>
<dbReference type="Pfam" id="PF00460">
    <property type="entry name" value="Flg_bb_rod"/>
    <property type="match status" value="1"/>
</dbReference>
<accession>A0ABW4NKP4</accession>
<dbReference type="InterPro" id="IPR001444">
    <property type="entry name" value="Flag_bb_rod_N"/>
</dbReference>
<dbReference type="EMBL" id="JBHUFF010000008">
    <property type="protein sequence ID" value="MFD1798917.1"/>
    <property type="molecule type" value="Genomic_DNA"/>
</dbReference>